<sequence length="62" mass="6699">MGDDTVREGMSSDSGTAARSRCLNCGFEAEGGSSEWRRLEVPKLGRMTQCPDCESTNVITGR</sequence>
<evidence type="ECO:0000313" key="2">
    <source>
        <dbReference type="Proteomes" id="UP000199199"/>
    </source>
</evidence>
<gene>
    <name evidence="1" type="ORF">SAMN04488556_0990</name>
</gene>
<keyword evidence="2" id="KW-1185">Reference proteome</keyword>
<evidence type="ECO:0000313" key="1">
    <source>
        <dbReference type="EMBL" id="SFS47610.1"/>
    </source>
</evidence>
<proteinExistence type="predicted"/>
<organism evidence="1 2">
    <name type="scientific">Halostagnicola kamekurae</name>
    <dbReference type="NCBI Taxonomy" id="619731"/>
    <lineage>
        <taxon>Archaea</taxon>
        <taxon>Methanobacteriati</taxon>
        <taxon>Methanobacteriota</taxon>
        <taxon>Stenosarchaea group</taxon>
        <taxon>Halobacteria</taxon>
        <taxon>Halobacteriales</taxon>
        <taxon>Natrialbaceae</taxon>
        <taxon>Halostagnicola</taxon>
    </lineage>
</organism>
<evidence type="ECO:0008006" key="3">
    <source>
        <dbReference type="Google" id="ProtNLM"/>
    </source>
</evidence>
<dbReference type="EMBL" id="FOZS01000001">
    <property type="protein sequence ID" value="SFS47610.1"/>
    <property type="molecule type" value="Genomic_DNA"/>
</dbReference>
<dbReference type="Proteomes" id="UP000199199">
    <property type="component" value="Unassembled WGS sequence"/>
</dbReference>
<accession>A0A1I6Q5L5</accession>
<name>A0A1I6Q5L5_9EURY</name>
<reference evidence="2" key="1">
    <citation type="submission" date="2016-10" db="EMBL/GenBank/DDBJ databases">
        <authorList>
            <person name="Varghese N."/>
            <person name="Submissions S."/>
        </authorList>
    </citation>
    <scope>NUCLEOTIDE SEQUENCE [LARGE SCALE GENOMIC DNA]</scope>
    <source>
        <strain evidence="2">DSM 22427</strain>
    </source>
</reference>
<dbReference type="AlphaFoldDB" id="A0A1I6Q5L5"/>
<protein>
    <recommendedName>
        <fullName evidence="3">Small CPxCG-related zinc finger protein</fullName>
    </recommendedName>
</protein>